<name>A0A060HLP6_9ARCH</name>
<gene>
    <name evidence="1" type="ORF">NVIE_018870</name>
</gene>
<dbReference type="HOGENOM" id="CLU_3094245_0_0_2"/>
<protein>
    <submittedName>
        <fullName evidence="1">Uncharacterized protein</fullName>
    </submittedName>
</protein>
<accession>A0A060HLP6</accession>
<dbReference type="RefSeq" id="WP_158435169.1">
    <property type="nucleotide sequence ID" value="NZ_CP007536.1"/>
</dbReference>
<dbReference type="KEGG" id="nvn:NVIE_018870"/>
<sequence length="51" mass="5931">MSYSDNRNEVFISKRRIDTTSNYIIEQTDVSLKSKDLSIDELIKKAKEAVH</sequence>
<dbReference type="GeneID" id="74947150"/>
<proteinExistence type="predicted"/>
<evidence type="ECO:0000313" key="1">
    <source>
        <dbReference type="EMBL" id="AIC16150.1"/>
    </source>
</evidence>
<organism evidence="1 2">
    <name type="scientific">Nitrososphaera viennensis EN76</name>
    <dbReference type="NCBI Taxonomy" id="926571"/>
    <lineage>
        <taxon>Archaea</taxon>
        <taxon>Nitrososphaerota</taxon>
        <taxon>Nitrososphaeria</taxon>
        <taxon>Nitrososphaerales</taxon>
        <taxon>Nitrososphaeraceae</taxon>
        <taxon>Nitrososphaera</taxon>
    </lineage>
</organism>
<keyword evidence="2" id="KW-1185">Reference proteome</keyword>
<dbReference type="Proteomes" id="UP000027093">
    <property type="component" value="Chromosome"/>
</dbReference>
<dbReference type="AlphaFoldDB" id="A0A060HLP6"/>
<evidence type="ECO:0000313" key="2">
    <source>
        <dbReference type="Proteomes" id="UP000027093"/>
    </source>
</evidence>
<reference evidence="1 2" key="1">
    <citation type="journal article" date="2014" name="Int. J. Syst. Evol. Microbiol.">
        <title>Nitrososphaera viennensis gen. nov., sp. nov., an aerobic and mesophilic, ammonia-oxidizing archaeon from soil and a member of the archaeal phylum Thaumarchaeota.</title>
        <authorList>
            <person name="Stieglmeier M."/>
            <person name="Klingl A."/>
            <person name="Alves R.J."/>
            <person name="Rittmann S.K."/>
            <person name="Melcher M."/>
            <person name="Leisch N."/>
            <person name="Schleper C."/>
        </authorList>
    </citation>
    <scope>NUCLEOTIDE SEQUENCE [LARGE SCALE GENOMIC DNA]</scope>
    <source>
        <strain evidence="1">EN76</strain>
    </source>
</reference>
<dbReference type="EMBL" id="CP007536">
    <property type="protein sequence ID" value="AIC16150.1"/>
    <property type="molecule type" value="Genomic_DNA"/>
</dbReference>
<dbReference type="OrthoDB" id="373120at2157"/>